<dbReference type="EMBL" id="CP002171">
    <property type="protein sequence ID" value="ADL69401.1"/>
    <property type="molecule type" value="Genomic_DNA"/>
</dbReference>
<dbReference type="PANTHER" id="PTHR47738:SF3">
    <property type="entry name" value="PHOSPHOTRANSFERASE SYSTEM MANNITOL_FRUCTOSE-SPECIFIC IIA DOMAIN CONTAINING PROTEIN"/>
    <property type="match status" value="1"/>
</dbReference>
<dbReference type="InterPro" id="IPR002178">
    <property type="entry name" value="PTS_EIIA_type-2_dom"/>
</dbReference>
<organism evidence="2 3">
    <name type="scientific">Thermoanaerobacterium thermosaccharolyticum (strain ATCC 7956 / DSM 571 / NCIMB 9385 / NCA 3814 / NCTC 13789 / WDCM 00135 / 2032)</name>
    <name type="common">Clostridium thermosaccharolyticum</name>
    <dbReference type="NCBI Taxonomy" id="580327"/>
    <lineage>
        <taxon>Bacteria</taxon>
        <taxon>Bacillati</taxon>
        <taxon>Bacillota</taxon>
        <taxon>Clostridia</taxon>
        <taxon>Thermoanaerobacterales</taxon>
        <taxon>Thermoanaerobacteraceae</taxon>
        <taxon>Thermoanaerobacterium</taxon>
    </lineage>
</organism>
<dbReference type="Pfam" id="PF00359">
    <property type="entry name" value="PTS_EIIA_2"/>
    <property type="match status" value="1"/>
</dbReference>
<dbReference type="STRING" id="580327.Tthe_1913"/>
<evidence type="ECO:0000259" key="1">
    <source>
        <dbReference type="PROSITE" id="PS51094"/>
    </source>
</evidence>
<evidence type="ECO:0000313" key="2">
    <source>
        <dbReference type="EMBL" id="ADL69401.1"/>
    </source>
</evidence>
<dbReference type="InterPro" id="IPR051541">
    <property type="entry name" value="PTS_SugarTrans_NitroReg"/>
</dbReference>
<accession>D9TT03</accession>
<dbReference type="eggNOG" id="COG1762">
    <property type="taxonomic scope" value="Bacteria"/>
</dbReference>
<sequence>MKISEFFNNELVVTNFDAKCKEDVFDVLYKKLYENGFVKESYLEAIKKREKNFPTGLQLNRYNVAIPHTDPEHVVKPAIAVATLKNPVIFKNMANPLEDVEVNIIFMIALNESHSQVEMLQQLIQLIQNDSLLEKIISVNGGDEIIDCIKKYFNEEYVDI</sequence>
<proteinExistence type="predicted"/>
<dbReference type="Gene3D" id="3.40.930.10">
    <property type="entry name" value="Mannitol-specific EII, Chain A"/>
    <property type="match status" value="1"/>
</dbReference>
<dbReference type="OrthoDB" id="370976at2"/>
<dbReference type="KEGG" id="ttm:Tthe_1913"/>
<name>D9TT03_THETC</name>
<protein>
    <submittedName>
        <fullName evidence="2">Putative PTS IIA-like protein nitrogen-regulatory protein PtsN</fullName>
    </submittedName>
</protein>
<dbReference type="InterPro" id="IPR016152">
    <property type="entry name" value="PTrfase/Anion_transptr"/>
</dbReference>
<feature type="domain" description="PTS EIIA type-2" evidence="1">
    <location>
        <begin position="5"/>
        <end position="152"/>
    </location>
</feature>
<dbReference type="HOGENOM" id="CLU_072531_6_0_9"/>
<evidence type="ECO:0000313" key="3">
    <source>
        <dbReference type="Proteomes" id="UP000001626"/>
    </source>
</evidence>
<dbReference type="Proteomes" id="UP000001626">
    <property type="component" value="Chromosome"/>
</dbReference>
<dbReference type="PANTHER" id="PTHR47738">
    <property type="entry name" value="PTS SYSTEM FRUCTOSE-LIKE EIIA COMPONENT-RELATED"/>
    <property type="match status" value="1"/>
</dbReference>
<gene>
    <name evidence="2" type="ordered locus">Tthe_1913</name>
</gene>
<dbReference type="PROSITE" id="PS51094">
    <property type="entry name" value="PTS_EIIA_TYPE_2"/>
    <property type="match status" value="1"/>
</dbReference>
<dbReference type="GeneID" id="93864732"/>
<reference evidence="2 3" key="1">
    <citation type="submission" date="2010-08" db="EMBL/GenBank/DDBJ databases">
        <title>Complete sequence of Thermoanaerobacterium thermosaccharolyticum DSM 571.</title>
        <authorList>
            <consortium name="US DOE Joint Genome Institute"/>
            <person name="Lucas S."/>
            <person name="Copeland A."/>
            <person name="Lapidus A."/>
            <person name="Cheng J.-F."/>
            <person name="Bruce D."/>
            <person name="Goodwin L."/>
            <person name="Pitluck S."/>
            <person name="Teshima H."/>
            <person name="Detter J.C."/>
            <person name="Han C."/>
            <person name="Tapia R."/>
            <person name="Land M."/>
            <person name="Hauser L."/>
            <person name="Chang Y.-J."/>
            <person name="Jeffries C."/>
            <person name="Kyrpides N."/>
            <person name="Ivanova N."/>
            <person name="Mikhailova N."/>
            <person name="Hemme C.L."/>
            <person name="Woyke T."/>
        </authorList>
    </citation>
    <scope>NUCLEOTIDE SEQUENCE [LARGE SCALE GENOMIC DNA]</scope>
    <source>
        <strain evidence="3">ATCC 7956 / DSM 571 / NCIMB 9385 / NCA 3814 / NCTC 13789 / WDCM 00135 / 2032</strain>
    </source>
</reference>
<dbReference type="RefSeq" id="WP_013298367.1">
    <property type="nucleotide sequence ID" value="NC_014410.1"/>
</dbReference>
<dbReference type="CDD" id="cd00211">
    <property type="entry name" value="PTS_IIA_fru"/>
    <property type="match status" value="1"/>
</dbReference>
<dbReference type="SUPFAM" id="SSF55804">
    <property type="entry name" value="Phoshotransferase/anion transport protein"/>
    <property type="match status" value="1"/>
</dbReference>
<keyword evidence="3" id="KW-1185">Reference proteome</keyword>
<dbReference type="AlphaFoldDB" id="D9TT03"/>